<feature type="region of interest" description="Disordered" evidence="2">
    <location>
        <begin position="2210"/>
        <end position="2256"/>
    </location>
</feature>
<dbReference type="InterPro" id="IPR036638">
    <property type="entry name" value="HLH_DNA-bd_sf"/>
</dbReference>
<feature type="domain" description="BHLH" evidence="3">
    <location>
        <begin position="29"/>
        <end position="80"/>
    </location>
</feature>
<feature type="region of interest" description="Disordered" evidence="2">
    <location>
        <begin position="1311"/>
        <end position="1380"/>
    </location>
</feature>
<dbReference type="SMART" id="SM00353">
    <property type="entry name" value="HLH"/>
    <property type="match status" value="1"/>
</dbReference>
<feature type="region of interest" description="Disordered" evidence="2">
    <location>
        <begin position="1730"/>
        <end position="1771"/>
    </location>
</feature>
<feature type="compositionally biased region" description="Polar residues" evidence="2">
    <location>
        <begin position="1438"/>
        <end position="1453"/>
    </location>
</feature>
<evidence type="ECO:0000313" key="4">
    <source>
        <dbReference type="EMBL" id="ROK23354.1"/>
    </source>
</evidence>
<keyword evidence="5" id="KW-1185">Reference proteome</keyword>
<dbReference type="PANTHER" id="PTHR46970:SF1">
    <property type="entry name" value="BASIC HELIX-LOOP-HELIX DOMAIN-CONTAINING PROTEIN USF3"/>
    <property type="match status" value="1"/>
</dbReference>
<dbReference type="EMBL" id="RJVU01057542">
    <property type="protein sequence ID" value="ROK23354.1"/>
    <property type="molecule type" value="Genomic_DNA"/>
</dbReference>
<dbReference type="InterPro" id="IPR048064">
    <property type="entry name" value="USF3_bHLH"/>
</dbReference>
<dbReference type="SUPFAM" id="SSF47459">
    <property type="entry name" value="HLH, helix-loop-helix DNA-binding domain"/>
    <property type="match status" value="1"/>
</dbReference>
<evidence type="ECO:0000256" key="1">
    <source>
        <dbReference type="SAM" id="Coils"/>
    </source>
</evidence>
<feature type="region of interest" description="Disordered" evidence="2">
    <location>
        <begin position="1437"/>
        <end position="1456"/>
    </location>
</feature>
<dbReference type="GO" id="GO:0010719">
    <property type="term" value="P:negative regulation of epithelial to mesenchymal transition"/>
    <property type="evidence" value="ECO:0007669"/>
    <property type="project" value="TreeGrafter"/>
</dbReference>
<dbReference type="PROSITE" id="PS50888">
    <property type="entry name" value="BHLH"/>
    <property type="match status" value="1"/>
</dbReference>
<feature type="compositionally biased region" description="Polar residues" evidence="2">
    <location>
        <begin position="1637"/>
        <end position="1651"/>
    </location>
</feature>
<gene>
    <name evidence="4" type="ORF">DPX16_16398</name>
</gene>
<proteinExistence type="predicted"/>
<dbReference type="Gene3D" id="4.10.280.10">
    <property type="entry name" value="Helix-loop-helix DNA-binding domain"/>
    <property type="match status" value="1"/>
</dbReference>
<feature type="region of interest" description="Disordered" evidence="2">
    <location>
        <begin position="1922"/>
        <end position="2027"/>
    </location>
</feature>
<feature type="compositionally biased region" description="Polar residues" evidence="2">
    <location>
        <begin position="1141"/>
        <end position="1167"/>
    </location>
</feature>
<keyword evidence="1" id="KW-0175">Coiled coil</keyword>
<organism evidence="4 5">
    <name type="scientific">Anabarilius grahami</name>
    <name type="common">Kanglang fish</name>
    <name type="synonym">Barilius grahami</name>
    <dbReference type="NCBI Taxonomy" id="495550"/>
    <lineage>
        <taxon>Eukaryota</taxon>
        <taxon>Metazoa</taxon>
        <taxon>Chordata</taxon>
        <taxon>Craniata</taxon>
        <taxon>Vertebrata</taxon>
        <taxon>Euteleostomi</taxon>
        <taxon>Actinopterygii</taxon>
        <taxon>Neopterygii</taxon>
        <taxon>Teleostei</taxon>
        <taxon>Ostariophysi</taxon>
        <taxon>Cypriniformes</taxon>
        <taxon>Xenocyprididae</taxon>
        <taxon>Xenocypridinae</taxon>
        <taxon>Xenocypridinae incertae sedis</taxon>
        <taxon>Anabarilius</taxon>
    </lineage>
</organism>
<feature type="compositionally biased region" description="Polar residues" evidence="2">
    <location>
        <begin position="1673"/>
        <end position="1697"/>
    </location>
</feature>
<dbReference type="CDD" id="cd18910">
    <property type="entry name" value="bHLHzip_USF3"/>
    <property type="match status" value="1"/>
</dbReference>
<feature type="compositionally biased region" description="Polar residues" evidence="2">
    <location>
        <begin position="1176"/>
        <end position="1192"/>
    </location>
</feature>
<feature type="compositionally biased region" description="Polar residues" evidence="2">
    <location>
        <begin position="1800"/>
        <end position="1820"/>
    </location>
</feature>
<feature type="region of interest" description="Disordered" evidence="2">
    <location>
        <begin position="1240"/>
        <end position="1263"/>
    </location>
</feature>
<protein>
    <submittedName>
        <fullName evidence="4">Basic helix-loop-helix domain-containing protein USF3</fullName>
    </submittedName>
</protein>
<evidence type="ECO:0000313" key="5">
    <source>
        <dbReference type="Proteomes" id="UP000281406"/>
    </source>
</evidence>
<sequence>MSAASVCVEANPMRKWSVEPPRTREWRKKNKEIHNAVERHRKEKINAGINRIGELLPCSQALKQSKNMILGEAFRYITDLKRQNDEMLLNGGDKVQAEEIKRLRHQLEDLRKESAHYIELLKANGINFLDDPTIHWKGKQRCAKVAKVTPTHLMSKGIIVYSNGNNSCPTSKISIPQNPVSHLDKQPANAVTVQPSCDVTLGTGQTVGIMNGAAVNKVVVSSASSHIPVATLIPAVSKSCLTVVEQYSPLAPTTPLNPPINYITVQGLCPQPSVSTPIPPQLQPDNPTPSLTSATCPATPLRLQPMLNLSSLPQVVISNSVVPVAAAPTMLSQNSEIQSVSTILPASSTLLRTSPTSSTQTTWTTLQLAGNTVQPVSQALITDGACISHNPQQLSVCSVGTKHIEEPPSIHLQPQAPVQLQAPTTSCIPVQPSGPRPPQIYSAVVPCPQTAIAQQSSVLSVPAIVSQAVVVHQPSVETQTAQLTHPQSSVRAQPALLPKPQLGSTLMTTCNPTLQPKTAVQPALPCQPHSQPTAVPQAQSAVVPQLHLSVVPQAQPIINPPIQPALVPQPQAATLPVLQTMQLLQVNSDETPVAVTSSPSSNSHVVILQQGNSCSAPQVLREDVNSQTPCQHIVIIQAPTLTPAPQSHHTAIVSAATPTLSSQTTTSNPTCTASMQAAGTKQLVHILPRPSTQLQTQAPQTITVNGQVYVLQPAKSPDKGDSQSGQSVTQILQPTCEEPTANVAMNCLGALTSLSQSISKVSSQSNVQIYTITPPSLSTVKPLPTCGSEVSTPTETVLSSSVPVPSTAAGSAVKILPKKSCGTSGNQTRQNSVRRTRLVKRKEPKPGRSLRRIAVKSKAFVADDTYSELSTAATCINSVNSLNKDTVSHDVNMQKTPASNSVISTCSSPAIISVSSSSEKSADSSVTASVSGSIVKSPLTGGEISKTKAKSMDDVSMHNNITVSSVSSVSSTQGNVAVSTNCGRLSKEIFTPDIGPQLNCSVVSADLSSQCSSVDTVVTLSAASSEVHVNSSCSVTFCSETTGQNKASSSNVCTSNEGRLTESRPNFTESSTPLTTVTSIQNNSKVKSVNLPPVPSHISTPSQPLGISANSAESGPTVSIMPSQAISQTQDKFSRREELTDSPQIQASFSVPSMSTQPIQLSETSRISDPFKSLKRPSSINLSMTTSNQGNCTDFKLPESNMNTQPGKDGQSDGATEKGVTGVGAFAQKETVPPQQVCTLENDSFEPPLGANRQTDSPLAGGSGGRGFSVASLLPAGHASSSTFGAFTFTSEQAELLAMAARAIFEQDSPGKRAAGCSVDNQTSTAATGWDLPKMQPAPSKESVTDQLVKLTKQADLPMSKPSSHVSNRVPPGEPLASSTTGIRLPQSIAYSQSQPSSVTSLNVNNLIRPSSNQPYPGSPNLAQQVSASLSGVGAVMVSQSSSQNPPTCSGPAQPNEYAPLKNVLMRTHIGVGMVERHQKDMPKRSAQDELILPNKRSKQCPAGNVNVNQMPSSTSAVMPRNHSDGVGALFSGNTFMSTVLRPTEGPCSTQVPTHEQTQPSVVHLQQGHIQHNAPQSGQNLGGNPYLKHHQQQEQRHLYQLQHHLTQTESQIHSIHQRNLLQDQHVQKKRGVDKNCEAQQAGQRAHQNNHLGQPERPPGQDHGAMQRLMGSRSMEQQLTSQASNSVSRSSDLACTSSRQERHRLSSYSAEALIGKTPANGEQRMGVHLQAPRNNAQDQSELRGYVDSSRGKGNIAHNSQSRLPPDHANTTDNQRIPDCGPFKSLVSGHQLSNFEVQVSRSGDMSSKSVPQIQRGPQQQTGFRMGAGPTGDVRSRGTYSGPHPVAQGVHIGAGLTREQEGCHQSFMQSLLAPHIPEQNGHQRTAQGCTPGSIEYNCVPGTSAGELQAKSSSPNLHPAQKAAPIRLGDNNKGHISQVSANLHCPPVRTGPPHPPTPHSSSDTGRTQVSTRSLSVSQRPHHIGPDPQTTKIRPGDRPRSGNLRPGNPFEPESSLPLPSGGGVILGRTQTGSEARRSSIVRFMADGAQVSSDNNLVSDRCAVSDLTQNFGFPFIAEGGMNPPPPINANASFIPPVTQPNASRTPALLPVEPQNTLPSFYPSYSPAAHPSLPSDIPLQYFSNQMFTSPSTDKSGSAPLNNRFGSILSPPRPVGFAQASFPLLTDMPMPIANSSGITPHLSNFNLTTLFPEIATAMPPDGSSMPMSPLLSLANTTSSDSNKQSNRPAHNISHILGHDGTSAV</sequence>
<accession>A0A3N0XY17</accession>
<feature type="compositionally biased region" description="Polar residues" evidence="2">
    <location>
        <begin position="1755"/>
        <end position="1771"/>
    </location>
</feature>
<dbReference type="InterPro" id="IPR053252">
    <property type="entry name" value="EMT_regulator"/>
</dbReference>
<dbReference type="Pfam" id="PF00010">
    <property type="entry name" value="HLH"/>
    <property type="match status" value="1"/>
</dbReference>
<feature type="region of interest" description="Disordered" evidence="2">
    <location>
        <begin position="1048"/>
        <end position="1074"/>
    </location>
</feature>
<feature type="compositionally biased region" description="Polar residues" evidence="2">
    <location>
        <begin position="2226"/>
        <end position="2240"/>
    </location>
</feature>
<dbReference type="InterPro" id="IPR011598">
    <property type="entry name" value="bHLH_dom"/>
</dbReference>
<dbReference type="Proteomes" id="UP000281406">
    <property type="component" value="Unassembled WGS sequence"/>
</dbReference>
<dbReference type="FunFam" id="4.10.280.10:FF:000051">
    <property type="entry name" value="Basic helix-loop-helix domain-containing protein KIAA2018"/>
    <property type="match status" value="1"/>
</dbReference>
<feature type="coiled-coil region" evidence="1">
    <location>
        <begin position="93"/>
        <end position="120"/>
    </location>
</feature>
<feature type="compositionally biased region" description="Pro residues" evidence="2">
    <location>
        <begin position="1945"/>
        <end position="1954"/>
    </location>
</feature>
<dbReference type="OrthoDB" id="690068at2759"/>
<feature type="region of interest" description="Disordered" evidence="2">
    <location>
        <begin position="1800"/>
        <end position="1846"/>
    </location>
</feature>
<comment type="caution">
    <text evidence="4">The sequence shown here is derived from an EMBL/GenBank/DDBJ whole genome shotgun (WGS) entry which is preliminary data.</text>
</comment>
<evidence type="ECO:0000259" key="3">
    <source>
        <dbReference type="PROSITE" id="PS50888"/>
    </source>
</evidence>
<feature type="region of interest" description="Disordered" evidence="2">
    <location>
        <begin position="1624"/>
        <end position="1705"/>
    </location>
</feature>
<dbReference type="GO" id="GO:0000977">
    <property type="term" value="F:RNA polymerase II transcription regulatory region sequence-specific DNA binding"/>
    <property type="evidence" value="ECO:0007669"/>
    <property type="project" value="TreeGrafter"/>
</dbReference>
<feature type="region of interest" description="Disordered" evidence="2">
    <location>
        <begin position="1571"/>
        <end position="1595"/>
    </location>
</feature>
<feature type="region of interest" description="Disordered" evidence="2">
    <location>
        <begin position="1129"/>
        <end position="1218"/>
    </location>
</feature>
<evidence type="ECO:0000256" key="2">
    <source>
        <dbReference type="SAM" id="MobiDB-lite"/>
    </source>
</evidence>
<dbReference type="GO" id="GO:0001228">
    <property type="term" value="F:DNA-binding transcription activator activity, RNA polymerase II-specific"/>
    <property type="evidence" value="ECO:0007669"/>
    <property type="project" value="TreeGrafter"/>
</dbReference>
<name>A0A3N0XY17_ANAGA</name>
<dbReference type="GO" id="GO:0046983">
    <property type="term" value="F:protein dimerization activity"/>
    <property type="evidence" value="ECO:0007669"/>
    <property type="project" value="InterPro"/>
</dbReference>
<feature type="compositionally biased region" description="Polar residues" evidence="2">
    <location>
        <begin position="1961"/>
        <end position="1974"/>
    </location>
</feature>
<dbReference type="PANTHER" id="PTHR46970">
    <property type="entry name" value="BASIC HELIX-LOOP-HELIX DOMAIN-CONTAINING PROTEIN USF3"/>
    <property type="match status" value="1"/>
</dbReference>
<feature type="compositionally biased region" description="Low complexity" evidence="2">
    <location>
        <begin position="2210"/>
        <end position="2225"/>
    </location>
</feature>
<reference evidence="4 5" key="1">
    <citation type="submission" date="2018-10" db="EMBL/GenBank/DDBJ databases">
        <title>Genome assembly for a Yunnan-Guizhou Plateau 3E fish, Anabarilius grahami (Regan), and its evolutionary and genetic applications.</title>
        <authorList>
            <person name="Jiang W."/>
        </authorList>
    </citation>
    <scope>NUCLEOTIDE SEQUENCE [LARGE SCALE GENOMIC DNA]</scope>
    <source>
        <strain evidence="4">AG-KIZ</strain>
        <tissue evidence="4">Muscle</tissue>
    </source>
</reference>